<sequence>MDLDPKVVEGAYNLALYLGAPFFSYPHKPFLQLAKGAAYARAYFHFRRDHQDAFNLAMHFFCLFYQLYGNYGWLSALDGFFGTGGFIPTLTTIFWSGALYYAVDDDAEEAPIVRASAILLLLFFFAVRGELEKYWTYVATLQALSDAAVYVTLVKKEPITEYGMLAGALAARIAVTFVCFRLRGCLSKMKSVVNVALLSYMVYGTQMNPYHGIPYAMSFGLWGWILAFLTDQPAIYFWSTGFAATMLQGVAHAISGEQGTMPTLHNYADEVAHVTYFPVLLLRSCYESVNAIPPPVLET</sequence>
<keyword evidence="1" id="KW-0812">Transmembrane</keyword>
<keyword evidence="1" id="KW-0472">Membrane</keyword>
<dbReference type="AlphaFoldDB" id="A0A7S1XJJ0"/>
<protein>
    <submittedName>
        <fullName evidence="2">Uncharacterized protein</fullName>
    </submittedName>
</protein>
<feature type="transmembrane region" description="Helical" evidence="1">
    <location>
        <begin position="159"/>
        <end position="180"/>
    </location>
</feature>
<feature type="transmembrane region" description="Helical" evidence="1">
    <location>
        <begin position="80"/>
        <end position="103"/>
    </location>
</feature>
<accession>A0A7S1XJJ0</accession>
<gene>
    <name evidence="2" type="ORF">PPAR1163_LOCUS1634</name>
</gene>
<evidence type="ECO:0000313" key="2">
    <source>
        <dbReference type="EMBL" id="CAD9243289.1"/>
    </source>
</evidence>
<feature type="transmembrane region" description="Helical" evidence="1">
    <location>
        <begin position="53"/>
        <end position="73"/>
    </location>
</feature>
<name>A0A7S1XJJ0_9STRA</name>
<feature type="transmembrane region" description="Helical" evidence="1">
    <location>
        <begin position="235"/>
        <end position="254"/>
    </location>
</feature>
<evidence type="ECO:0000256" key="1">
    <source>
        <dbReference type="SAM" id="Phobius"/>
    </source>
</evidence>
<keyword evidence="1" id="KW-1133">Transmembrane helix</keyword>
<feature type="transmembrane region" description="Helical" evidence="1">
    <location>
        <begin position="109"/>
        <end position="127"/>
    </location>
</feature>
<dbReference type="EMBL" id="HBGJ01002534">
    <property type="protein sequence ID" value="CAD9243289.1"/>
    <property type="molecule type" value="Transcribed_RNA"/>
</dbReference>
<proteinExistence type="predicted"/>
<organism evidence="2">
    <name type="scientific">Phaeomonas parva</name>
    <dbReference type="NCBI Taxonomy" id="124430"/>
    <lineage>
        <taxon>Eukaryota</taxon>
        <taxon>Sar</taxon>
        <taxon>Stramenopiles</taxon>
        <taxon>Ochrophyta</taxon>
        <taxon>Pinguiophyceae</taxon>
        <taxon>Pinguiochrysidales</taxon>
        <taxon>Pinguiochrysidaceae</taxon>
        <taxon>Phaeomonas</taxon>
    </lineage>
</organism>
<reference evidence="2" key="1">
    <citation type="submission" date="2021-01" db="EMBL/GenBank/DDBJ databases">
        <authorList>
            <person name="Corre E."/>
            <person name="Pelletier E."/>
            <person name="Niang G."/>
            <person name="Scheremetjew M."/>
            <person name="Finn R."/>
            <person name="Kale V."/>
            <person name="Holt S."/>
            <person name="Cochrane G."/>
            <person name="Meng A."/>
            <person name="Brown T."/>
            <person name="Cohen L."/>
        </authorList>
    </citation>
    <scope>NUCLEOTIDE SEQUENCE</scope>
    <source>
        <strain evidence="2">CCMP2877</strain>
    </source>
</reference>